<keyword evidence="6" id="KW-0418">Kinase</keyword>
<gene>
    <name evidence="6" type="ORF">FAK_34010</name>
</gene>
<dbReference type="SMART" id="SM00387">
    <property type="entry name" value="HATPase_c"/>
    <property type="match status" value="1"/>
</dbReference>
<evidence type="ECO:0000256" key="3">
    <source>
        <dbReference type="ARBA" id="ARBA00022553"/>
    </source>
</evidence>
<dbReference type="InterPro" id="IPR003661">
    <property type="entry name" value="HisK_dim/P_dom"/>
</dbReference>
<keyword evidence="4" id="KW-0812">Transmembrane</keyword>
<dbReference type="KEGG" id="dmp:FAK_34010"/>
<reference evidence="7" key="1">
    <citation type="journal article" date="2023" name="Arch. Microbiol.">
        <title>Desulfoferula mesophilus gen. nov. sp. nov., a mesophilic sulfate-reducing bacterium isolated from a brackish lake sediment.</title>
        <authorList>
            <person name="Watanabe T."/>
            <person name="Yabe T."/>
            <person name="Tsuji J.M."/>
            <person name="Fukui M."/>
        </authorList>
    </citation>
    <scope>NUCLEOTIDE SEQUENCE [LARGE SCALE GENOMIC DNA]</scope>
    <source>
        <strain evidence="7">12FAK</strain>
    </source>
</reference>
<dbReference type="EMBL" id="AP028679">
    <property type="protein sequence ID" value="BEQ16335.1"/>
    <property type="molecule type" value="Genomic_DNA"/>
</dbReference>
<dbReference type="AlphaFoldDB" id="A0AAU9EHU9"/>
<dbReference type="SMART" id="SM00388">
    <property type="entry name" value="HisKA"/>
    <property type="match status" value="1"/>
</dbReference>
<dbReference type="InterPro" id="IPR004358">
    <property type="entry name" value="Sig_transdc_His_kin-like_C"/>
</dbReference>
<dbReference type="RefSeq" id="WP_338602014.1">
    <property type="nucleotide sequence ID" value="NZ_AP028679.1"/>
</dbReference>
<dbReference type="PANTHER" id="PTHR43547">
    <property type="entry name" value="TWO-COMPONENT HISTIDINE KINASE"/>
    <property type="match status" value="1"/>
</dbReference>
<dbReference type="InterPro" id="IPR005467">
    <property type="entry name" value="His_kinase_dom"/>
</dbReference>
<protein>
    <recommendedName>
        <fullName evidence="2">histidine kinase</fullName>
        <ecNumber evidence="2">2.7.13.3</ecNumber>
    </recommendedName>
</protein>
<feature type="domain" description="Histidine kinase" evidence="5">
    <location>
        <begin position="137"/>
        <end position="344"/>
    </location>
</feature>
<evidence type="ECO:0000256" key="1">
    <source>
        <dbReference type="ARBA" id="ARBA00000085"/>
    </source>
</evidence>
<keyword evidence="4" id="KW-1133">Transmembrane helix</keyword>
<keyword evidence="3" id="KW-0597">Phosphoprotein</keyword>
<dbReference type="InterPro" id="IPR036890">
    <property type="entry name" value="HATPase_C_sf"/>
</dbReference>
<evidence type="ECO:0000259" key="5">
    <source>
        <dbReference type="PROSITE" id="PS50109"/>
    </source>
</evidence>
<evidence type="ECO:0000256" key="4">
    <source>
        <dbReference type="SAM" id="Phobius"/>
    </source>
</evidence>
<feature type="transmembrane region" description="Helical" evidence="4">
    <location>
        <begin position="15"/>
        <end position="37"/>
    </location>
</feature>
<dbReference type="Gene3D" id="1.10.287.130">
    <property type="match status" value="1"/>
</dbReference>
<organism evidence="6 7">
    <name type="scientific">Desulfoferula mesophila</name>
    <dbReference type="NCBI Taxonomy" id="3058419"/>
    <lineage>
        <taxon>Bacteria</taxon>
        <taxon>Pseudomonadati</taxon>
        <taxon>Thermodesulfobacteriota</taxon>
        <taxon>Desulfarculia</taxon>
        <taxon>Desulfarculales</taxon>
        <taxon>Desulfarculaceae</taxon>
        <taxon>Desulfoferula</taxon>
    </lineage>
</organism>
<dbReference type="PRINTS" id="PR00344">
    <property type="entry name" value="BCTRLSENSOR"/>
</dbReference>
<dbReference type="PROSITE" id="PS50109">
    <property type="entry name" value="HIS_KIN"/>
    <property type="match status" value="1"/>
</dbReference>
<evidence type="ECO:0000313" key="6">
    <source>
        <dbReference type="EMBL" id="BEQ16335.1"/>
    </source>
</evidence>
<evidence type="ECO:0000313" key="7">
    <source>
        <dbReference type="Proteomes" id="UP001366166"/>
    </source>
</evidence>
<name>A0AAU9EHU9_9BACT</name>
<dbReference type="CDD" id="cd00082">
    <property type="entry name" value="HisKA"/>
    <property type="match status" value="1"/>
</dbReference>
<feature type="transmembrane region" description="Helical" evidence="4">
    <location>
        <begin position="49"/>
        <end position="77"/>
    </location>
</feature>
<comment type="catalytic activity">
    <reaction evidence="1">
        <text>ATP + protein L-histidine = ADP + protein N-phospho-L-histidine.</text>
        <dbReference type="EC" id="2.7.13.3"/>
    </reaction>
</comment>
<dbReference type="SUPFAM" id="SSF55874">
    <property type="entry name" value="ATPase domain of HSP90 chaperone/DNA topoisomerase II/histidine kinase"/>
    <property type="match status" value="1"/>
</dbReference>
<dbReference type="EC" id="2.7.13.3" evidence="2"/>
<dbReference type="InterPro" id="IPR036097">
    <property type="entry name" value="HisK_dim/P_sf"/>
</dbReference>
<proteinExistence type="predicted"/>
<dbReference type="InterPro" id="IPR003594">
    <property type="entry name" value="HATPase_dom"/>
</dbReference>
<keyword evidence="6" id="KW-0808">Transferase</keyword>
<dbReference type="Proteomes" id="UP001366166">
    <property type="component" value="Chromosome"/>
</dbReference>
<dbReference type="Gene3D" id="3.30.565.10">
    <property type="entry name" value="Histidine kinase-like ATPase, C-terminal domain"/>
    <property type="match status" value="1"/>
</dbReference>
<feature type="transmembrane region" description="Helical" evidence="4">
    <location>
        <begin position="89"/>
        <end position="112"/>
    </location>
</feature>
<evidence type="ECO:0000256" key="2">
    <source>
        <dbReference type="ARBA" id="ARBA00012438"/>
    </source>
</evidence>
<dbReference type="PANTHER" id="PTHR43547:SF2">
    <property type="entry name" value="HYBRID SIGNAL TRANSDUCTION HISTIDINE KINASE C"/>
    <property type="match status" value="1"/>
</dbReference>
<sequence length="352" mass="38775">MLDEMRRRWSVIPTWIKVVPVAGLLVGLGLANWWLLPLRPDLAAFVQRLFFLPLFMASLLFGLKGGLICAALIGLNYLDFFHDPANGRAATYLMALELSLYFFTGALTGFLVDRERREAKRLKEAENLALLGQAAGAVAHELKTPLIAIGGFAQRIQRDLPPDHPYRHQLKILVDQVSHMEALLRQMLDYTRPLELRPVPVDPAELVQEVFLLTEAMAKKRAVRLAHELGGKELTVPADRIRLKQVLINLVQNAVQASPRGGVVVVRALEDKEHLTLEIMDQGPGIAPEEQKNIFLPFFTTKKGGTGLGLAITRKNVLAHHGELVLQSAPGKGSTFRVVLPRAGEGAAAATP</sequence>
<dbReference type="SUPFAM" id="SSF47384">
    <property type="entry name" value="Homodimeric domain of signal transducing histidine kinase"/>
    <property type="match status" value="1"/>
</dbReference>
<dbReference type="GO" id="GO:0000155">
    <property type="term" value="F:phosphorelay sensor kinase activity"/>
    <property type="evidence" value="ECO:0007669"/>
    <property type="project" value="InterPro"/>
</dbReference>
<dbReference type="Pfam" id="PF02518">
    <property type="entry name" value="HATPase_c"/>
    <property type="match status" value="1"/>
</dbReference>
<dbReference type="Pfam" id="PF00512">
    <property type="entry name" value="HisKA"/>
    <property type="match status" value="1"/>
</dbReference>
<keyword evidence="7" id="KW-1185">Reference proteome</keyword>
<accession>A0AAU9EHU9</accession>
<keyword evidence="4" id="KW-0472">Membrane</keyword>